<keyword evidence="1" id="KW-1133">Transmembrane helix</keyword>
<dbReference type="Proteomes" id="UP000318681">
    <property type="component" value="Unassembled WGS sequence"/>
</dbReference>
<dbReference type="AlphaFoldDB" id="A0A558QYQ3"/>
<reference evidence="2 3" key="1">
    <citation type="submission" date="2019-07" db="EMBL/GenBank/DDBJ databases">
        <title>Sphingomonas solaris sp. nov., isolated from a solar panel from Boston, Massachusetts.</title>
        <authorList>
            <person name="Tanner K."/>
            <person name="Pascual J."/>
            <person name="Mancuso C."/>
            <person name="Pereto J."/>
            <person name="Khalil A."/>
            <person name="Vilanova C."/>
        </authorList>
    </citation>
    <scope>NUCLEOTIDE SEQUENCE [LARGE SCALE GENOMIC DNA]</scope>
    <source>
        <strain evidence="2 3">R4DWN</strain>
    </source>
</reference>
<protein>
    <submittedName>
        <fullName evidence="2">DUF1345 domain-containing protein</fullName>
    </submittedName>
</protein>
<organism evidence="2 3">
    <name type="scientific">Alterirhizorhabdus solaris</name>
    <dbReference type="NCBI Taxonomy" id="2529389"/>
    <lineage>
        <taxon>Bacteria</taxon>
        <taxon>Pseudomonadati</taxon>
        <taxon>Pseudomonadota</taxon>
        <taxon>Alphaproteobacteria</taxon>
        <taxon>Sphingomonadales</taxon>
        <taxon>Rhizorhabdaceae</taxon>
        <taxon>Alterirhizorhabdus</taxon>
    </lineage>
</organism>
<proteinExistence type="predicted"/>
<feature type="transmembrane region" description="Helical" evidence="1">
    <location>
        <begin position="117"/>
        <end position="138"/>
    </location>
</feature>
<dbReference type="RefSeq" id="WP_145153602.1">
    <property type="nucleotide sequence ID" value="NZ_VNIM01000067.1"/>
</dbReference>
<comment type="caution">
    <text evidence="2">The sequence shown here is derived from an EMBL/GenBank/DDBJ whole genome shotgun (WGS) entry which is preliminary data.</text>
</comment>
<dbReference type="InterPro" id="IPR009781">
    <property type="entry name" value="DUF1345"/>
</dbReference>
<dbReference type="Pfam" id="PF07077">
    <property type="entry name" value="DUF1345"/>
    <property type="match status" value="1"/>
</dbReference>
<keyword evidence="1" id="KW-0812">Transmembrane</keyword>
<keyword evidence="3" id="KW-1185">Reference proteome</keyword>
<feature type="transmembrane region" description="Helical" evidence="1">
    <location>
        <begin position="48"/>
        <end position="67"/>
    </location>
</feature>
<keyword evidence="1" id="KW-0472">Membrane</keyword>
<dbReference type="EMBL" id="VNIM01000067">
    <property type="protein sequence ID" value="TVV72294.1"/>
    <property type="molecule type" value="Genomic_DNA"/>
</dbReference>
<gene>
    <name evidence="2" type="ORF">FOY91_14815</name>
</gene>
<evidence type="ECO:0000313" key="2">
    <source>
        <dbReference type="EMBL" id="TVV72294.1"/>
    </source>
</evidence>
<feature type="transmembrane region" description="Helical" evidence="1">
    <location>
        <begin position="197"/>
        <end position="219"/>
    </location>
</feature>
<evidence type="ECO:0000313" key="3">
    <source>
        <dbReference type="Proteomes" id="UP000318681"/>
    </source>
</evidence>
<feature type="transmembrane region" description="Helical" evidence="1">
    <location>
        <begin position="24"/>
        <end position="42"/>
    </location>
</feature>
<name>A0A558QYQ3_9SPHN</name>
<dbReference type="OrthoDB" id="64737at2"/>
<accession>A0A558QYQ3</accession>
<evidence type="ECO:0000256" key="1">
    <source>
        <dbReference type="SAM" id="Phobius"/>
    </source>
</evidence>
<feature type="transmembrane region" description="Helical" evidence="1">
    <location>
        <begin position="87"/>
        <end position="105"/>
    </location>
</feature>
<sequence length="222" mass="23536">MPEDRSSRGRAFGGLGHRIAPPRFLLFTLVAVAGIATGTAALGWRLGVMAGFDAAALLFLLSCLPLLDDRPADMRANAERNDANRAMLLAITMGVTLVILVAIAAELGDKSSPQAAVTALIVATLVLAWTFSNAVFALHYAHLFYTAGEGGEDSGGLAVPKTAEPDYWDMLYFSVTLGMTFQTSDVEIESPAIRRVVTFHTMLAFVFNIGVLAFTINVLGGG</sequence>